<dbReference type="Gene3D" id="3.40.50.1400">
    <property type="match status" value="2"/>
</dbReference>
<dbReference type="SUPFAM" id="SSF53800">
    <property type="entry name" value="Chelatase"/>
    <property type="match status" value="1"/>
</dbReference>
<name>A0AB34K2S9_PRYPA</name>
<dbReference type="EMBL" id="JBGBPQ010000003">
    <property type="protein sequence ID" value="KAL1527381.1"/>
    <property type="molecule type" value="Genomic_DNA"/>
</dbReference>
<dbReference type="PANTHER" id="PTHR33542">
    <property type="entry name" value="SIROHYDROCHLORIN FERROCHELATASE, CHLOROPLASTIC"/>
    <property type="match status" value="1"/>
</dbReference>
<dbReference type="AlphaFoldDB" id="A0AB34K2S9"/>
<evidence type="ECO:0000313" key="2">
    <source>
        <dbReference type="Proteomes" id="UP001515480"/>
    </source>
</evidence>
<evidence type="ECO:0000313" key="1">
    <source>
        <dbReference type="EMBL" id="KAL1527381.1"/>
    </source>
</evidence>
<keyword evidence="2" id="KW-1185">Reference proteome</keyword>
<gene>
    <name evidence="1" type="ORF">AB1Y20_016049</name>
</gene>
<protein>
    <recommendedName>
        <fullName evidence="3">Cobalamin biosynthesis protein CbiX</fullName>
    </recommendedName>
</protein>
<evidence type="ECO:0008006" key="3">
    <source>
        <dbReference type="Google" id="ProtNLM"/>
    </source>
</evidence>
<sequence length="289" mass="30820">MLSAGLLPVLLLDNGSFRPTSVLALRKTADALGDALGGRTVLPVSLQFSNSIAAAALGGRPAHTLREGLRSLTEQGERRVIVAPLFLGPSDSYSRGLSQCVAEFEAEGVSLAIHVGACLVDLAQPHDDRVARALAALVREVGEEKQLEQPLKVVVVDHGTPSPQVNAVRERLTNDIRTLLGERASVVAAASMERRDGAEYDFNEPLLENLLQTPPFQEGDVVLAMAFLQPGKHAGEGGDIAQIVERACHQSPGLRVHSTPLLASQSLVLEVLRDRVLAAEATNPAWQVH</sequence>
<organism evidence="1 2">
    <name type="scientific">Prymnesium parvum</name>
    <name type="common">Toxic golden alga</name>
    <dbReference type="NCBI Taxonomy" id="97485"/>
    <lineage>
        <taxon>Eukaryota</taxon>
        <taxon>Haptista</taxon>
        <taxon>Haptophyta</taxon>
        <taxon>Prymnesiophyceae</taxon>
        <taxon>Prymnesiales</taxon>
        <taxon>Prymnesiaceae</taxon>
        <taxon>Prymnesium</taxon>
    </lineage>
</organism>
<dbReference type="Proteomes" id="UP001515480">
    <property type="component" value="Unassembled WGS sequence"/>
</dbReference>
<comment type="caution">
    <text evidence="1">The sequence shown here is derived from an EMBL/GenBank/DDBJ whole genome shotgun (WGS) entry which is preliminary data.</text>
</comment>
<reference evidence="1 2" key="1">
    <citation type="journal article" date="2024" name="Science">
        <title>Giant polyketide synthase enzymes in the biosynthesis of giant marine polyether toxins.</title>
        <authorList>
            <person name="Fallon T.R."/>
            <person name="Shende V.V."/>
            <person name="Wierzbicki I.H."/>
            <person name="Pendleton A.L."/>
            <person name="Watervoot N.F."/>
            <person name="Auber R.P."/>
            <person name="Gonzalez D.J."/>
            <person name="Wisecaver J.H."/>
            <person name="Moore B.S."/>
        </authorList>
    </citation>
    <scope>NUCLEOTIDE SEQUENCE [LARGE SCALE GENOMIC DNA]</scope>
    <source>
        <strain evidence="1 2">12B1</strain>
    </source>
</reference>
<dbReference type="InterPro" id="IPR050963">
    <property type="entry name" value="Sirohydro_Cobaltochel/CbiX"/>
</dbReference>
<proteinExistence type="predicted"/>
<accession>A0AB34K2S9</accession>
<dbReference type="PANTHER" id="PTHR33542:SF3">
    <property type="entry name" value="SIROHYDROCHLORIN FERROCHELATASE, CHLOROPLASTIC"/>
    <property type="match status" value="1"/>
</dbReference>